<protein>
    <submittedName>
        <fullName evidence="3">Uncharacterized protein</fullName>
    </submittedName>
</protein>
<reference evidence="3" key="1">
    <citation type="submission" date="2020-11" db="EMBL/GenBank/DDBJ databases">
        <authorList>
            <person name="Tran Van P."/>
        </authorList>
    </citation>
    <scope>NUCLEOTIDE SEQUENCE</scope>
</reference>
<feature type="compositionally biased region" description="Basic and acidic residues" evidence="1">
    <location>
        <begin position="89"/>
        <end position="106"/>
    </location>
</feature>
<feature type="compositionally biased region" description="Acidic residues" evidence="1">
    <location>
        <begin position="529"/>
        <end position="543"/>
    </location>
</feature>
<dbReference type="EMBL" id="OB660631">
    <property type="protein sequence ID" value="CAD7225676.1"/>
    <property type="molecule type" value="Genomic_DNA"/>
</dbReference>
<feature type="signal peptide" evidence="2">
    <location>
        <begin position="1"/>
        <end position="33"/>
    </location>
</feature>
<proteinExistence type="predicted"/>
<sequence length="891" mass="100424">MHIPISLQRGHGSSVGLLFVLLCSSVLWSPVSSSVVGDFFKTIQDQVYNFRDTARLAFRLMTGEEPEQVEEYFEYSSPNGGPPVRPPLKRQDGNQRRRPGGPDRQQRPFRRNQQQRQGPNNRQRNERPFRGNAGPKNGIRNQRRRPQVERLAGPQQQLPQQQRNVNPGNRIETLGGIPDGLGGYSKNSFYPVPVANAEPSNKDWKPAAEYSQADAAAKSDGRKSHVPEYYGQGANKYEIVESSPDYESNAWDRMGVSASIVFDEKSHQGGQQAHHQGHVEEGRSFKRERTNFKKALGNLASEVIRTLQNVLEEEQRKMRAGEPTTIELVLEHLQKSREAINALDQFPDKMDPEIKAFLKERMGTARQGFQNYMESFRQLVQPIREQMRSMWDRFTSPFERLFQNLASRWPVPQVKLPKRFVDETVNGFGFRLLQRFREAMGIQPHSSEIPRPGEEDVMARGLLGDSDWSWDSIVNFLTRGRRRADTPKNYPSSSSPSLASSRPGNPGRAGGRPGRRRPSADEPKVDSGEYVDDEPSEDYGDDNYDFIWRDEEEDSGFGHRIRNFLRDHSIIGTRNDDDFDLSSEEDRRPGLFRGRLRSRMTEAKRSIAAERQDGVIGGIVQDPFVTLSGISFAAFLTALFFTTVGGQQEAKDIPFPQIASLNNIPIPESVTDFINSFTNVYSDAEKSKYFLRKEEDLMGPATASGGREVKSFEDEPCPKRRLCCLMVKAIRDEENSPDTDKRTPVEERISTAFRENFSGGGAAFKTFVKDLTDRTKSSSSPKEICDSLVPDSECPSLQIKSSEEAGMVAHSVCRATAEPQVVDSLRMGAPEWERPPQSKTLLLIDSRQVGVRSLTPEPIRPSPPQAPTHVVEALPKDEEESVKSQKAFAVM</sequence>
<evidence type="ECO:0000256" key="1">
    <source>
        <dbReference type="SAM" id="MobiDB-lite"/>
    </source>
</evidence>
<feature type="region of interest" description="Disordered" evidence="1">
    <location>
        <begin position="853"/>
        <end position="891"/>
    </location>
</feature>
<name>A0A7R8WA97_9CRUS</name>
<feature type="region of interest" description="Disordered" evidence="1">
    <location>
        <begin position="69"/>
        <end position="183"/>
    </location>
</feature>
<feature type="region of interest" description="Disordered" evidence="1">
    <location>
        <begin position="199"/>
        <end position="224"/>
    </location>
</feature>
<gene>
    <name evidence="3" type="ORF">CTOB1V02_LOCUS3609</name>
</gene>
<keyword evidence="2" id="KW-0732">Signal</keyword>
<dbReference type="AlphaFoldDB" id="A0A7R8WA97"/>
<organism evidence="3">
    <name type="scientific">Cyprideis torosa</name>
    <dbReference type="NCBI Taxonomy" id="163714"/>
    <lineage>
        <taxon>Eukaryota</taxon>
        <taxon>Metazoa</taxon>
        <taxon>Ecdysozoa</taxon>
        <taxon>Arthropoda</taxon>
        <taxon>Crustacea</taxon>
        <taxon>Oligostraca</taxon>
        <taxon>Ostracoda</taxon>
        <taxon>Podocopa</taxon>
        <taxon>Podocopida</taxon>
        <taxon>Cytherocopina</taxon>
        <taxon>Cytheroidea</taxon>
        <taxon>Cytherideidae</taxon>
        <taxon>Cyprideis</taxon>
    </lineage>
</organism>
<feature type="chain" id="PRO_5043758767" evidence="2">
    <location>
        <begin position="34"/>
        <end position="891"/>
    </location>
</feature>
<feature type="region of interest" description="Disordered" evidence="1">
    <location>
        <begin position="483"/>
        <end position="543"/>
    </location>
</feature>
<feature type="compositionally biased region" description="Low complexity" evidence="1">
    <location>
        <begin position="491"/>
        <end position="506"/>
    </location>
</feature>
<evidence type="ECO:0000313" key="3">
    <source>
        <dbReference type="EMBL" id="CAD7225676.1"/>
    </source>
</evidence>
<evidence type="ECO:0000256" key="2">
    <source>
        <dbReference type="SAM" id="SignalP"/>
    </source>
</evidence>
<feature type="compositionally biased region" description="Basic and acidic residues" evidence="1">
    <location>
        <begin position="518"/>
        <end position="527"/>
    </location>
</feature>
<feature type="compositionally biased region" description="Low complexity" evidence="1">
    <location>
        <begin position="111"/>
        <end position="122"/>
    </location>
</feature>
<accession>A0A7R8WA97</accession>